<dbReference type="AlphaFoldDB" id="A0A9P1G503"/>
<dbReference type="EMBL" id="CAMXCT020002767">
    <property type="protein sequence ID" value="CAL1153653.1"/>
    <property type="molecule type" value="Genomic_DNA"/>
</dbReference>
<proteinExistence type="predicted"/>
<evidence type="ECO:0000256" key="1">
    <source>
        <dbReference type="SAM" id="Phobius"/>
    </source>
</evidence>
<keyword evidence="4" id="KW-1185">Reference proteome</keyword>
<dbReference type="EMBL" id="CAMXCT030002767">
    <property type="protein sequence ID" value="CAL4787590.1"/>
    <property type="molecule type" value="Genomic_DNA"/>
</dbReference>
<keyword evidence="1" id="KW-0472">Membrane</keyword>
<evidence type="ECO:0000313" key="2">
    <source>
        <dbReference type="EMBL" id="CAI4000278.1"/>
    </source>
</evidence>
<evidence type="ECO:0000313" key="3">
    <source>
        <dbReference type="EMBL" id="CAL1153653.1"/>
    </source>
</evidence>
<organism evidence="2">
    <name type="scientific">Cladocopium goreaui</name>
    <dbReference type="NCBI Taxonomy" id="2562237"/>
    <lineage>
        <taxon>Eukaryota</taxon>
        <taxon>Sar</taxon>
        <taxon>Alveolata</taxon>
        <taxon>Dinophyceae</taxon>
        <taxon>Suessiales</taxon>
        <taxon>Symbiodiniaceae</taxon>
        <taxon>Cladocopium</taxon>
    </lineage>
</organism>
<comment type="caution">
    <text evidence="2">The sequence shown here is derived from an EMBL/GenBank/DDBJ whole genome shotgun (WGS) entry which is preliminary data.</text>
</comment>
<sequence length="298" mass="32635">MLAAFGAGSHGRCQKLTRSAIARHDIRPAQPEFSLPVLPALGVTLQAVRKARKAARRTAMRSEKTLREQAEQIASDRAALRMGPGGLESVVPQAEREQLAQQADTLSPFRKGVIFAAFLLLFGGFQDGFWLVVQPKLTSLGLLQVVRTEESQSSSILLVILILAVGAGLLYVGTVLLKPAPLPSLEDVLQEEETREEARKELQLARLSGRWYYGMNLGQSYEISNNQGEWCFSEELAGRKCSCTLRIVGSWVHGDLVDEKGEEVGLIRLRRTTGNSVVSNLKVPGSTTWGNPNEAIGW</sequence>
<reference evidence="2" key="1">
    <citation type="submission" date="2022-10" db="EMBL/GenBank/DDBJ databases">
        <authorList>
            <person name="Chen Y."/>
            <person name="Dougan E. K."/>
            <person name="Chan C."/>
            <person name="Rhodes N."/>
            <person name="Thang M."/>
        </authorList>
    </citation>
    <scope>NUCLEOTIDE SEQUENCE</scope>
</reference>
<protein>
    <submittedName>
        <fullName evidence="2">Uncharacterized protein</fullName>
    </submittedName>
</protein>
<name>A0A9P1G503_9DINO</name>
<evidence type="ECO:0000313" key="4">
    <source>
        <dbReference type="Proteomes" id="UP001152797"/>
    </source>
</evidence>
<dbReference type="Proteomes" id="UP001152797">
    <property type="component" value="Unassembled WGS sequence"/>
</dbReference>
<gene>
    <name evidence="2" type="ORF">C1SCF055_LOCUS26407</name>
</gene>
<feature type="transmembrane region" description="Helical" evidence="1">
    <location>
        <begin position="153"/>
        <end position="177"/>
    </location>
</feature>
<dbReference type="EMBL" id="CAMXCT010002767">
    <property type="protein sequence ID" value="CAI4000278.1"/>
    <property type="molecule type" value="Genomic_DNA"/>
</dbReference>
<accession>A0A9P1G503</accession>
<keyword evidence="1" id="KW-0812">Transmembrane</keyword>
<feature type="transmembrane region" description="Helical" evidence="1">
    <location>
        <begin position="113"/>
        <end position="133"/>
    </location>
</feature>
<dbReference type="OrthoDB" id="413963at2759"/>
<reference evidence="3" key="2">
    <citation type="submission" date="2024-04" db="EMBL/GenBank/DDBJ databases">
        <authorList>
            <person name="Chen Y."/>
            <person name="Shah S."/>
            <person name="Dougan E. K."/>
            <person name="Thang M."/>
            <person name="Chan C."/>
        </authorList>
    </citation>
    <scope>NUCLEOTIDE SEQUENCE [LARGE SCALE GENOMIC DNA]</scope>
</reference>
<keyword evidence="1" id="KW-1133">Transmembrane helix</keyword>